<organism evidence="2 3">
    <name type="scientific">Rhodocollybia butyracea</name>
    <dbReference type="NCBI Taxonomy" id="206335"/>
    <lineage>
        <taxon>Eukaryota</taxon>
        <taxon>Fungi</taxon>
        <taxon>Dikarya</taxon>
        <taxon>Basidiomycota</taxon>
        <taxon>Agaricomycotina</taxon>
        <taxon>Agaricomycetes</taxon>
        <taxon>Agaricomycetidae</taxon>
        <taxon>Agaricales</taxon>
        <taxon>Marasmiineae</taxon>
        <taxon>Omphalotaceae</taxon>
        <taxon>Rhodocollybia</taxon>
    </lineage>
</organism>
<name>A0A9P5QB46_9AGAR</name>
<comment type="caution">
    <text evidence="2">The sequence shown here is derived from an EMBL/GenBank/DDBJ whole genome shotgun (WGS) entry which is preliminary data.</text>
</comment>
<evidence type="ECO:0000313" key="2">
    <source>
        <dbReference type="EMBL" id="KAF9077727.1"/>
    </source>
</evidence>
<evidence type="ECO:0000313" key="3">
    <source>
        <dbReference type="Proteomes" id="UP000772434"/>
    </source>
</evidence>
<evidence type="ECO:0000256" key="1">
    <source>
        <dbReference type="SAM" id="MobiDB-lite"/>
    </source>
</evidence>
<dbReference type="AlphaFoldDB" id="A0A9P5QB46"/>
<dbReference type="Proteomes" id="UP000772434">
    <property type="component" value="Unassembled WGS sequence"/>
</dbReference>
<sequence length="137" mass="14991">MLMLGDASQKSSSATSFPDHKSKPSSFPAELATEEVLTRISRLPAYSDHKVQRKEVAMSVQVNKEMRESVQRGETLLVADVSRQKNQNDGSLDKLDPITPSPNVVSENFTVIPPISIEESSNTINFLMGGILPIVHA</sequence>
<proteinExistence type="predicted"/>
<accession>A0A9P5QB46</accession>
<gene>
    <name evidence="2" type="ORF">BDP27DRAFT_486944</name>
</gene>
<feature type="region of interest" description="Disordered" evidence="1">
    <location>
        <begin position="1"/>
        <end position="30"/>
    </location>
</feature>
<dbReference type="EMBL" id="JADNRY010000003">
    <property type="protein sequence ID" value="KAF9077727.1"/>
    <property type="molecule type" value="Genomic_DNA"/>
</dbReference>
<protein>
    <submittedName>
        <fullName evidence="2">Uncharacterized protein</fullName>
    </submittedName>
</protein>
<reference evidence="2" key="1">
    <citation type="submission" date="2020-11" db="EMBL/GenBank/DDBJ databases">
        <authorList>
            <consortium name="DOE Joint Genome Institute"/>
            <person name="Ahrendt S."/>
            <person name="Riley R."/>
            <person name="Andreopoulos W."/>
            <person name="Labutti K."/>
            <person name="Pangilinan J."/>
            <person name="Ruiz-Duenas F.J."/>
            <person name="Barrasa J.M."/>
            <person name="Sanchez-Garcia M."/>
            <person name="Camarero S."/>
            <person name="Miyauchi S."/>
            <person name="Serrano A."/>
            <person name="Linde D."/>
            <person name="Babiker R."/>
            <person name="Drula E."/>
            <person name="Ayuso-Fernandez I."/>
            <person name="Pacheco R."/>
            <person name="Padilla G."/>
            <person name="Ferreira P."/>
            <person name="Barriuso J."/>
            <person name="Kellner H."/>
            <person name="Castanera R."/>
            <person name="Alfaro M."/>
            <person name="Ramirez L."/>
            <person name="Pisabarro A.G."/>
            <person name="Kuo A."/>
            <person name="Tritt A."/>
            <person name="Lipzen A."/>
            <person name="He G."/>
            <person name="Yan M."/>
            <person name="Ng V."/>
            <person name="Cullen D."/>
            <person name="Martin F."/>
            <person name="Rosso M.-N."/>
            <person name="Henrissat B."/>
            <person name="Hibbett D."/>
            <person name="Martinez A.T."/>
            <person name="Grigoriev I.V."/>
        </authorList>
    </citation>
    <scope>NUCLEOTIDE SEQUENCE</scope>
    <source>
        <strain evidence="2">AH 40177</strain>
    </source>
</reference>
<keyword evidence="3" id="KW-1185">Reference proteome</keyword>